<dbReference type="PANTHER" id="PTHR33784">
    <property type="entry name" value="OS05G0482100 PROTEIN"/>
    <property type="match status" value="1"/>
</dbReference>
<gene>
    <name evidence="2" type="ORF">LSALG_LOCUS11359</name>
</gene>
<dbReference type="AlphaFoldDB" id="A0AA35W087"/>
<proteinExistence type="predicted"/>
<dbReference type="Pfam" id="PF23310">
    <property type="entry name" value="TPR_27"/>
    <property type="match status" value="1"/>
</dbReference>
<sequence length="206" mass="23751">MEASTSSKMHSRKQRKSLTNMLLKVMEKIIVDLGKFSAVEAFRMKSVCIFFNDARKMVEVYKHMELHGLRFSGWSDQKHGVVNKCIEMRNPNILFINGLMKLCFVEAEHEGKTMCEEASTLGHLNSTFVLGIMLMAKGRHRKQEALDMLNNAYCRATNKWNLRATCSKVHLNLNRERRKHVHFHGFNRTCAMHNFVISVSDAFVNG</sequence>
<reference evidence="2" key="1">
    <citation type="submission" date="2023-04" db="EMBL/GenBank/DDBJ databases">
        <authorList>
            <person name="Vijverberg K."/>
            <person name="Xiong W."/>
            <person name="Schranz E."/>
        </authorList>
    </citation>
    <scope>NUCLEOTIDE SEQUENCE</scope>
</reference>
<dbReference type="Proteomes" id="UP001177003">
    <property type="component" value="Chromosome 2"/>
</dbReference>
<evidence type="ECO:0000259" key="1">
    <source>
        <dbReference type="Pfam" id="PF23310"/>
    </source>
</evidence>
<name>A0AA35W087_LACSI</name>
<protein>
    <recommendedName>
        <fullName evidence="1">At2g35280-like TPR domain-containing protein</fullName>
    </recommendedName>
</protein>
<dbReference type="InterPro" id="IPR040338">
    <property type="entry name" value="At1g67623-like"/>
</dbReference>
<accession>A0AA35W087</accession>
<dbReference type="InterPro" id="IPR057136">
    <property type="entry name" value="At2g35280_TPR_dom"/>
</dbReference>
<keyword evidence="3" id="KW-1185">Reference proteome</keyword>
<evidence type="ECO:0000313" key="3">
    <source>
        <dbReference type="Proteomes" id="UP001177003"/>
    </source>
</evidence>
<feature type="domain" description="At2g35280-like TPR" evidence="1">
    <location>
        <begin position="76"/>
        <end position="162"/>
    </location>
</feature>
<dbReference type="PANTHER" id="PTHR33784:SF49">
    <property type="entry name" value="F-BOX PROTEIN"/>
    <property type="match status" value="1"/>
</dbReference>
<dbReference type="EMBL" id="OX465078">
    <property type="protein sequence ID" value="CAI9271078.1"/>
    <property type="molecule type" value="Genomic_DNA"/>
</dbReference>
<organism evidence="2 3">
    <name type="scientific">Lactuca saligna</name>
    <name type="common">Willowleaf lettuce</name>
    <dbReference type="NCBI Taxonomy" id="75948"/>
    <lineage>
        <taxon>Eukaryota</taxon>
        <taxon>Viridiplantae</taxon>
        <taxon>Streptophyta</taxon>
        <taxon>Embryophyta</taxon>
        <taxon>Tracheophyta</taxon>
        <taxon>Spermatophyta</taxon>
        <taxon>Magnoliopsida</taxon>
        <taxon>eudicotyledons</taxon>
        <taxon>Gunneridae</taxon>
        <taxon>Pentapetalae</taxon>
        <taxon>asterids</taxon>
        <taxon>campanulids</taxon>
        <taxon>Asterales</taxon>
        <taxon>Asteraceae</taxon>
        <taxon>Cichorioideae</taxon>
        <taxon>Cichorieae</taxon>
        <taxon>Lactucinae</taxon>
        <taxon>Lactuca</taxon>
    </lineage>
</organism>
<evidence type="ECO:0000313" key="2">
    <source>
        <dbReference type="EMBL" id="CAI9271078.1"/>
    </source>
</evidence>